<keyword evidence="3" id="KW-1185">Reference proteome</keyword>
<comment type="caution">
    <text evidence="2">The sequence shown here is derived from an EMBL/GenBank/DDBJ whole genome shotgun (WGS) entry which is preliminary data.</text>
</comment>
<feature type="region of interest" description="Disordered" evidence="1">
    <location>
        <begin position="59"/>
        <end position="82"/>
    </location>
</feature>
<proteinExistence type="predicted"/>
<protein>
    <submittedName>
        <fullName evidence="2">Uncharacterized protein</fullName>
    </submittedName>
</protein>
<dbReference type="AlphaFoldDB" id="A0A504Z676"/>
<reference evidence="2 3" key="1">
    <citation type="submission" date="2019-04" db="EMBL/GenBank/DDBJ databases">
        <title>Annotation for the trematode Fasciola gigantica.</title>
        <authorList>
            <person name="Choi Y.-J."/>
        </authorList>
    </citation>
    <scope>NUCLEOTIDE SEQUENCE [LARGE SCALE GENOMIC DNA]</scope>
    <source>
        <strain evidence="2">Uganda_cow_1</strain>
    </source>
</reference>
<organism evidence="2 3">
    <name type="scientific">Fasciola gigantica</name>
    <name type="common">Giant liver fluke</name>
    <dbReference type="NCBI Taxonomy" id="46835"/>
    <lineage>
        <taxon>Eukaryota</taxon>
        <taxon>Metazoa</taxon>
        <taxon>Spiralia</taxon>
        <taxon>Lophotrochozoa</taxon>
        <taxon>Platyhelminthes</taxon>
        <taxon>Trematoda</taxon>
        <taxon>Digenea</taxon>
        <taxon>Plagiorchiida</taxon>
        <taxon>Echinostomata</taxon>
        <taxon>Echinostomatoidea</taxon>
        <taxon>Fasciolidae</taxon>
        <taxon>Fasciola</taxon>
    </lineage>
</organism>
<dbReference type="EMBL" id="SUNJ01000077">
    <property type="protein sequence ID" value="TPP67901.1"/>
    <property type="molecule type" value="Genomic_DNA"/>
</dbReference>
<dbReference type="Proteomes" id="UP000316759">
    <property type="component" value="Unassembled WGS sequence"/>
</dbReference>
<name>A0A504Z676_FASGI</name>
<gene>
    <name evidence="2" type="ORF">FGIG_01325</name>
</gene>
<sequence length="82" mass="9206">MKMQYVNVTFATFNPKHGLAHIVLDCCASRINYYLYSDWKYVCGSCNYTGPKSPASFQLSHTQSGHRRLDGGDIGHANECTE</sequence>
<accession>A0A504Z676</accession>
<evidence type="ECO:0000256" key="1">
    <source>
        <dbReference type="SAM" id="MobiDB-lite"/>
    </source>
</evidence>
<evidence type="ECO:0000313" key="2">
    <source>
        <dbReference type="EMBL" id="TPP67901.1"/>
    </source>
</evidence>
<evidence type="ECO:0000313" key="3">
    <source>
        <dbReference type="Proteomes" id="UP000316759"/>
    </source>
</evidence>